<keyword evidence="2" id="KW-1185">Reference proteome</keyword>
<organism evidence="1 2">
    <name type="scientific">Eretmocerus hayati</name>
    <dbReference type="NCBI Taxonomy" id="131215"/>
    <lineage>
        <taxon>Eukaryota</taxon>
        <taxon>Metazoa</taxon>
        <taxon>Ecdysozoa</taxon>
        <taxon>Arthropoda</taxon>
        <taxon>Hexapoda</taxon>
        <taxon>Insecta</taxon>
        <taxon>Pterygota</taxon>
        <taxon>Neoptera</taxon>
        <taxon>Endopterygota</taxon>
        <taxon>Hymenoptera</taxon>
        <taxon>Apocrita</taxon>
        <taxon>Proctotrupomorpha</taxon>
        <taxon>Chalcidoidea</taxon>
        <taxon>Aphelinidae</taxon>
        <taxon>Aphelininae</taxon>
        <taxon>Eretmocerus</taxon>
    </lineage>
</organism>
<accession>A0ACC2P6N6</accession>
<evidence type="ECO:0000313" key="2">
    <source>
        <dbReference type="Proteomes" id="UP001239111"/>
    </source>
</evidence>
<proteinExistence type="predicted"/>
<reference evidence="1" key="1">
    <citation type="submission" date="2023-04" db="EMBL/GenBank/DDBJ databases">
        <title>A chromosome-level genome assembly of the parasitoid wasp Eretmocerus hayati.</title>
        <authorList>
            <person name="Zhong Y."/>
            <person name="Liu S."/>
            <person name="Liu Y."/>
        </authorList>
    </citation>
    <scope>NUCLEOTIDE SEQUENCE</scope>
    <source>
        <strain evidence="1">ZJU_SS_LIU_2023</strain>
    </source>
</reference>
<dbReference type="EMBL" id="CM056742">
    <property type="protein sequence ID" value="KAJ8678536.1"/>
    <property type="molecule type" value="Genomic_DNA"/>
</dbReference>
<dbReference type="Proteomes" id="UP001239111">
    <property type="component" value="Chromosome 2"/>
</dbReference>
<evidence type="ECO:0000313" key="1">
    <source>
        <dbReference type="EMBL" id="KAJ8678536.1"/>
    </source>
</evidence>
<gene>
    <name evidence="1" type="ORF">QAD02_014323</name>
</gene>
<comment type="caution">
    <text evidence="1">The sequence shown here is derived from an EMBL/GenBank/DDBJ whole genome shotgun (WGS) entry which is preliminary data.</text>
</comment>
<name>A0ACC2P6N6_9HYME</name>
<sequence length="203" mass="23577">MNVISRTILSAVKSDLVKSGHFCCLARKVSFKSKFSLDKLYPRNNVKLHTPKFEPWDESCKFSGYIPMKEIDITYSCSGGPGGQNVNRVNTKVDLRFKVKDAKWLQDEVQDLLIEKYPNKINKEGYLVIKSDLTRSQQLNLADALLKLRKMIRDVIVIPQEPSELTLEKQMKRQLRAAQERVFAKRKRSETKKFRRGPDLRDM</sequence>
<protein>
    <submittedName>
        <fullName evidence="1">Uncharacterized protein</fullName>
    </submittedName>
</protein>